<dbReference type="GO" id="GO:0006437">
    <property type="term" value="P:tyrosyl-tRNA aminoacylation"/>
    <property type="evidence" value="ECO:0007669"/>
    <property type="project" value="UniProtKB-UniRule"/>
</dbReference>
<feature type="binding site" evidence="11">
    <location>
        <position position="238"/>
    </location>
    <ligand>
        <name>ATP</name>
        <dbReference type="ChEBI" id="CHEBI:30616"/>
    </ligand>
</feature>
<dbReference type="SUPFAM" id="SSF52374">
    <property type="entry name" value="Nucleotidylyl transferase"/>
    <property type="match status" value="1"/>
</dbReference>
<dbReference type="InterPro" id="IPR024088">
    <property type="entry name" value="Tyr-tRNA-ligase_bac-type"/>
</dbReference>
<feature type="binding site" evidence="11">
    <location>
        <position position="175"/>
    </location>
    <ligand>
        <name>L-tyrosine</name>
        <dbReference type="ChEBI" id="CHEBI:58315"/>
    </ligand>
</feature>
<dbReference type="CDD" id="cd00805">
    <property type="entry name" value="TyrRS_core"/>
    <property type="match status" value="1"/>
</dbReference>
<dbReference type="Gene3D" id="3.10.290.10">
    <property type="entry name" value="RNA-binding S4 domain"/>
    <property type="match status" value="1"/>
</dbReference>
<comment type="subcellular location">
    <subcellularLocation>
        <location evidence="1 11">Cytoplasm</location>
    </subcellularLocation>
</comment>
<dbReference type="PANTHER" id="PTHR11766">
    <property type="entry name" value="TYROSYL-TRNA SYNTHETASE"/>
    <property type="match status" value="1"/>
</dbReference>
<dbReference type="GO" id="GO:0042803">
    <property type="term" value="F:protein homodimerization activity"/>
    <property type="evidence" value="ECO:0007669"/>
    <property type="project" value="UniProtKB-ARBA"/>
</dbReference>
<dbReference type="NCBIfam" id="TIGR00234">
    <property type="entry name" value="tyrS"/>
    <property type="match status" value="1"/>
</dbReference>
<evidence type="ECO:0000313" key="14">
    <source>
        <dbReference type="Proteomes" id="UP000566813"/>
    </source>
</evidence>
<dbReference type="GO" id="GO:0003723">
    <property type="term" value="F:RNA binding"/>
    <property type="evidence" value="ECO:0007669"/>
    <property type="project" value="UniProtKB-KW"/>
</dbReference>
<keyword evidence="4 11" id="KW-0547">Nucleotide-binding</keyword>
<dbReference type="FunFam" id="1.10.240.10:FF:000001">
    <property type="entry name" value="Tyrosine--tRNA ligase"/>
    <property type="match status" value="1"/>
</dbReference>
<evidence type="ECO:0000256" key="10">
    <source>
        <dbReference type="ARBA" id="ARBA00060965"/>
    </source>
</evidence>
<comment type="caution">
    <text evidence="13">The sequence shown here is derived from an EMBL/GenBank/DDBJ whole genome shotgun (WGS) entry which is preliminary data.</text>
</comment>
<dbReference type="EC" id="6.1.1.1" evidence="11"/>
<evidence type="ECO:0000256" key="9">
    <source>
        <dbReference type="ARBA" id="ARBA00048248"/>
    </source>
</evidence>
<dbReference type="AlphaFoldDB" id="A0A7X1KKM5"/>
<dbReference type="GO" id="GO:0004831">
    <property type="term" value="F:tyrosine-tRNA ligase activity"/>
    <property type="evidence" value="ECO:0007669"/>
    <property type="project" value="UniProtKB-UniRule"/>
</dbReference>
<keyword evidence="3 11" id="KW-0436">Ligase</keyword>
<evidence type="ECO:0000256" key="8">
    <source>
        <dbReference type="ARBA" id="ARBA00023146"/>
    </source>
</evidence>
<evidence type="ECO:0000256" key="11">
    <source>
        <dbReference type="HAMAP-Rule" id="MF_02006"/>
    </source>
</evidence>
<dbReference type="PRINTS" id="PR01040">
    <property type="entry name" value="TRNASYNTHTYR"/>
</dbReference>
<evidence type="ECO:0000256" key="7">
    <source>
        <dbReference type="ARBA" id="ARBA00022917"/>
    </source>
</evidence>
<feature type="short sequence motif" description="'HIGH' region" evidence="11">
    <location>
        <begin position="43"/>
        <end position="52"/>
    </location>
</feature>
<feature type="binding site" evidence="11">
    <location>
        <position position="38"/>
    </location>
    <ligand>
        <name>L-tyrosine</name>
        <dbReference type="ChEBI" id="CHEBI:58315"/>
    </ligand>
</feature>
<dbReference type="PANTHER" id="PTHR11766:SF0">
    <property type="entry name" value="TYROSINE--TRNA LIGASE, MITOCHONDRIAL"/>
    <property type="match status" value="1"/>
</dbReference>
<dbReference type="Pfam" id="PF00579">
    <property type="entry name" value="tRNA-synt_1b"/>
    <property type="match status" value="1"/>
</dbReference>
<dbReference type="RefSeq" id="WP_185662997.1">
    <property type="nucleotide sequence ID" value="NZ_JACLAW010000003.1"/>
</dbReference>
<evidence type="ECO:0000256" key="3">
    <source>
        <dbReference type="ARBA" id="ARBA00022598"/>
    </source>
</evidence>
<dbReference type="PROSITE" id="PS50889">
    <property type="entry name" value="S4"/>
    <property type="match status" value="1"/>
</dbReference>
<sequence>MTYNSSLLRLLDERGYIHQLTDPEGLDELAGKGIVPAYIGFDATAPSLHVGSLVQIMMLRRLQQAGHKPVVLMGGGTTRIGDPTGRDESRKMLSDETIEANIASIRTIFSRLLKFGDGPTDAVMVNNHDWLGQLGYIQLLQEVGTHFTVNRMLSFDSVKLRLEREQPMTFLEFNYMILQGYDFRHLCKTSAVRLQMGGSDQWGNIINGVELTRRMDGIEVFGLTTPLLTTADGKKMGKTAAGAVWLNDDALPAYDFWQFWRNSDDRDVGRFLRLFTDLPLDEIARLEALEGNEINAAKVVLANEVTKLCRGEEAARTAESTAQATFAGGGLGQDLPVFDLPAEGLGIIDALVGIGFAASRGEAKRLVSGGGARVGGVAISEDGYHIPGGAELRISSGKKKHGILRPAA</sequence>
<accession>A0A7X1KKM5</accession>
<dbReference type="InterPro" id="IPR036986">
    <property type="entry name" value="S4_RNA-bd_sf"/>
</dbReference>
<keyword evidence="8 11" id="KW-0030">Aminoacyl-tRNA synthetase</keyword>
<dbReference type="InterPro" id="IPR002307">
    <property type="entry name" value="Tyr-tRNA-ligase"/>
</dbReference>
<feature type="binding site" evidence="11">
    <location>
        <position position="179"/>
    </location>
    <ligand>
        <name>L-tyrosine</name>
        <dbReference type="ChEBI" id="CHEBI:58315"/>
    </ligand>
</feature>
<evidence type="ECO:0000256" key="4">
    <source>
        <dbReference type="ARBA" id="ARBA00022741"/>
    </source>
</evidence>
<name>A0A7X1KKM5_9SPHN</name>
<evidence type="ECO:0000313" key="13">
    <source>
        <dbReference type="EMBL" id="MBC2664724.1"/>
    </source>
</evidence>
<proteinExistence type="inferred from homology"/>
<dbReference type="InterPro" id="IPR014729">
    <property type="entry name" value="Rossmann-like_a/b/a_fold"/>
</dbReference>
<dbReference type="FunFam" id="3.40.50.620:FF:000008">
    <property type="entry name" value="Tyrosine--tRNA ligase"/>
    <property type="match status" value="1"/>
</dbReference>
<dbReference type="GO" id="GO:0005524">
    <property type="term" value="F:ATP binding"/>
    <property type="evidence" value="ECO:0007669"/>
    <property type="project" value="UniProtKB-UniRule"/>
</dbReference>
<feature type="short sequence motif" description="'KMSKS' region" evidence="11">
    <location>
        <begin position="235"/>
        <end position="239"/>
    </location>
</feature>
<dbReference type="GO" id="GO:0005829">
    <property type="term" value="C:cytosol"/>
    <property type="evidence" value="ECO:0007669"/>
    <property type="project" value="TreeGrafter"/>
</dbReference>
<protein>
    <recommendedName>
        <fullName evidence="11">Tyrosine--tRNA ligase</fullName>
        <ecNumber evidence="11">6.1.1.1</ecNumber>
    </recommendedName>
    <alternativeName>
        <fullName evidence="11">Tyrosyl-tRNA synthetase</fullName>
        <shortName evidence="11">TyrRS</shortName>
    </alternativeName>
</protein>
<dbReference type="Gene3D" id="3.40.50.620">
    <property type="entry name" value="HUPs"/>
    <property type="match status" value="1"/>
</dbReference>
<comment type="function">
    <text evidence="11">Catalyzes the attachment of tyrosine to tRNA(Tyr) in a two-step reaction: tyrosine is first activated by ATP to form Tyr-AMP and then transferred to the acceptor end of tRNA(Tyr).</text>
</comment>
<dbReference type="SUPFAM" id="SSF55174">
    <property type="entry name" value="Alpha-L RNA-binding motif"/>
    <property type="match status" value="1"/>
</dbReference>
<evidence type="ECO:0000256" key="12">
    <source>
        <dbReference type="PROSITE-ProRule" id="PRU00182"/>
    </source>
</evidence>
<dbReference type="HAMAP" id="MF_02006">
    <property type="entry name" value="Tyr_tRNA_synth_type1"/>
    <property type="match status" value="1"/>
</dbReference>
<comment type="similarity">
    <text evidence="10 11">Belongs to the class-I aminoacyl-tRNA synthetase family. TyrS type 1 subfamily.</text>
</comment>
<keyword evidence="14" id="KW-1185">Reference proteome</keyword>
<dbReference type="InterPro" id="IPR024107">
    <property type="entry name" value="Tyr-tRNA-ligase_bac_1"/>
</dbReference>
<keyword evidence="7 11" id="KW-0648">Protein biosynthesis</keyword>
<organism evidence="13 14">
    <name type="scientific">Novosphingobium flavum</name>
    <dbReference type="NCBI Taxonomy" id="1778672"/>
    <lineage>
        <taxon>Bacteria</taxon>
        <taxon>Pseudomonadati</taxon>
        <taxon>Pseudomonadota</taxon>
        <taxon>Alphaproteobacteria</taxon>
        <taxon>Sphingomonadales</taxon>
        <taxon>Sphingomonadaceae</taxon>
        <taxon>Novosphingobium</taxon>
    </lineage>
</organism>
<evidence type="ECO:0000256" key="5">
    <source>
        <dbReference type="ARBA" id="ARBA00022840"/>
    </source>
</evidence>
<dbReference type="Gene3D" id="1.10.240.10">
    <property type="entry name" value="Tyrosyl-Transfer RNA Synthetase"/>
    <property type="match status" value="1"/>
</dbReference>
<keyword evidence="2 11" id="KW-0963">Cytoplasm</keyword>
<comment type="catalytic activity">
    <reaction evidence="9 11">
        <text>tRNA(Tyr) + L-tyrosine + ATP = L-tyrosyl-tRNA(Tyr) + AMP + diphosphate + H(+)</text>
        <dbReference type="Rhea" id="RHEA:10220"/>
        <dbReference type="Rhea" id="RHEA-COMP:9706"/>
        <dbReference type="Rhea" id="RHEA-COMP:9707"/>
        <dbReference type="ChEBI" id="CHEBI:15378"/>
        <dbReference type="ChEBI" id="CHEBI:30616"/>
        <dbReference type="ChEBI" id="CHEBI:33019"/>
        <dbReference type="ChEBI" id="CHEBI:58315"/>
        <dbReference type="ChEBI" id="CHEBI:78442"/>
        <dbReference type="ChEBI" id="CHEBI:78536"/>
        <dbReference type="ChEBI" id="CHEBI:456215"/>
        <dbReference type="EC" id="6.1.1.1"/>
    </reaction>
</comment>
<evidence type="ECO:0000256" key="2">
    <source>
        <dbReference type="ARBA" id="ARBA00022490"/>
    </source>
</evidence>
<comment type="subunit">
    <text evidence="11">Homodimer.</text>
</comment>
<evidence type="ECO:0000256" key="1">
    <source>
        <dbReference type="ARBA" id="ARBA00004496"/>
    </source>
</evidence>
<dbReference type="EMBL" id="JACLAW010000003">
    <property type="protein sequence ID" value="MBC2664724.1"/>
    <property type="molecule type" value="Genomic_DNA"/>
</dbReference>
<keyword evidence="5 11" id="KW-0067">ATP-binding</keyword>
<evidence type="ECO:0000256" key="6">
    <source>
        <dbReference type="ARBA" id="ARBA00022884"/>
    </source>
</evidence>
<gene>
    <name evidence="11" type="primary">tyrS</name>
    <name evidence="13" type="ORF">H7F51_04235</name>
</gene>
<reference evidence="13 14" key="1">
    <citation type="submission" date="2020-08" db="EMBL/GenBank/DDBJ databases">
        <title>The genome sequence of type strain Novosphingobium flavum NBRC 111647.</title>
        <authorList>
            <person name="Liu Y."/>
        </authorList>
    </citation>
    <scope>NUCLEOTIDE SEQUENCE [LARGE SCALE GENOMIC DNA]</scope>
    <source>
        <strain evidence="13 14">NBRC 111647</strain>
    </source>
</reference>
<dbReference type="InterPro" id="IPR002305">
    <property type="entry name" value="aa-tRNA-synth_Ic"/>
</dbReference>
<keyword evidence="6 12" id="KW-0694">RNA-binding</keyword>
<dbReference type="Proteomes" id="UP000566813">
    <property type="component" value="Unassembled WGS sequence"/>
</dbReference>